<protein>
    <submittedName>
        <fullName evidence="2">Uncharacterized protein</fullName>
    </submittedName>
</protein>
<feature type="region of interest" description="Disordered" evidence="1">
    <location>
        <begin position="1"/>
        <end position="23"/>
    </location>
</feature>
<dbReference type="AlphaFoldDB" id="A0A2S8IXM6"/>
<reference evidence="3" key="1">
    <citation type="submission" date="2018-02" db="EMBL/GenBank/DDBJ databases">
        <title>Draft genome sequencing of Rhodococcus opacus KU647198.</title>
        <authorList>
            <person name="Zheng B.-X."/>
        </authorList>
    </citation>
    <scope>NUCLEOTIDE SEQUENCE [LARGE SCALE GENOMIC DNA]</scope>
    <source>
        <strain evidence="3">04-OD7</strain>
    </source>
</reference>
<evidence type="ECO:0000313" key="2">
    <source>
        <dbReference type="EMBL" id="PQP19527.1"/>
    </source>
</evidence>
<name>A0A2S8IXM6_RHOOP</name>
<evidence type="ECO:0000313" key="3">
    <source>
        <dbReference type="Proteomes" id="UP000239290"/>
    </source>
</evidence>
<proteinExistence type="predicted"/>
<organism evidence="2 3">
    <name type="scientific">Rhodococcus opacus</name>
    <name type="common">Nocardia opaca</name>
    <dbReference type="NCBI Taxonomy" id="37919"/>
    <lineage>
        <taxon>Bacteria</taxon>
        <taxon>Bacillati</taxon>
        <taxon>Actinomycetota</taxon>
        <taxon>Actinomycetes</taxon>
        <taxon>Mycobacteriales</taxon>
        <taxon>Nocardiaceae</taxon>
        <taxon>Rhodococcus</taxon>
    </lineage>
</organism>
<dbReference type="EMBL" id="PUIO01000044">
    <property type="protein sequence ID" value="PQP19527.1"/>
    <property type="molecule type" value="Genomic_DNA"/>
</dbReference>
<evidence type="ECO:0000256" key="1">
    <source>
        <dbReference type="SAM" id="MobiDB-lite"/>
    </source>
</evidence>
<accession>A0A2S8IXM6</accession>
<dbReference type="Proteomes" id="UP000239290">
    <property type="component" value="Unassembled WGS sequence"/>
</dbReference>
<comment type="caution">
    <text evidence="2">The sequence shown here is derived from an EMBL/GenBank/DDBJ whole genome shotgun (WGS) entry which is preliminary data.</text>
</comment>
<gene>
    <name evidence="2" type="ORF">C5613_30100</name>
</gene>
<sequence>MTNYPAPVRQKHRSHRAERVADRPENRPAIIGVMLNPVLVIDIGACTLTAAIRDASGRVTPLAIDGTTTPPARLVVQAGQPRPARDSDPVTLAQLGPLIERLDVPSR</sequence>